<sequence length="120" mass="13580">MEPLDHLYHAAVAAVAEYASKYLEKTPCRTSALSGAAWVEDLVTGHQTRLLEQARMELDKFEDLSSLCRRRGLLKDASGVEVEEQLMIFLFIVGKAQRNRAAQELFSTPRRPLARISTWC</sequence>
<organism evidence="2 3">
    <name type="scientific">Hyaloperonospora arabidopsidis (strain Emoy2)</name>
    <name type="common">Downy mildew agent</name>
    <name type="synonym">Peronospora arabidopsidis</name>
    <dbReference type="NCBI Taxonomy" id="559515"/>
    <lineage>
        <taxon>Eukaryota</taxon>
        <taxon>Sar</taxon>
        <taxon>Stramenopiles</taxon>
        <taxon>Oomycota</taxon>
        <taxon>Peronosporomycetes</taxon>
        <taxon>Peronosporales</taxon>
        <taxon>Peronosporaceae</taxon>
        <taxon>Hyaloperonospora</taxon>
    </lineage>
</organism>
<feature type="domain" description="DUF8040" evidence="1">
    <location>
        <begin position="30"/>
        <end position="107"/>
    </location>
</feature>
<keyword evidence="3" id="KW-1185">Reference proteome</keyword>
<dbReference type="AlphaFoldDB" id="M4B5E2"/>
<dbReference type="InParanoid" id="M4B5E2"/>
<reference evidence="3" key="1">
    <citation type="journal article" date="2010" name="Science">
        <title>Signatures of adaptation to obligate biotrophy in the Hyaloperonospora arabidopsidis genome.</title>
        <authorList>
            <person name="Baxter L."/>
            <person name="Tripathy S."/>
            <person name="Ishaque N."/>
            <person name="Boot N."/>
            <person name="Cabral A."/>
            <person name="Kemen E."/>
            <person name="Thines M."/>
            <person name="Ah-Fong A."/>
            <person name="Anderson R."/>
            <person name="Badejoko W."/>
            <person name="Bittner-Eddy P."/>
            <person name="Boore J.L."/>
            <person name="Chibucos M.C."/>
            <person name="Coates M."/>
            <person name="Dehal P."/>
            <person name="Delehaunty K."/>
            <person name="Dong S."/>
            <person name="Downton P."/>
            <person name="Dumas B."/>
            <person name="Fabro G."/>
            <person name="Fronick C."/>
            <person name="Fuerstenberg S.I."/>
            <person name="Fulton L."/>
            <person name="Gaulin E."/>
            <person name="Govers F."/>
            <person name="Hughes L."/>
            <person name="Humphray S."/>
            <person name="Jiang R.H."/>
            <person name="Judelson H."/>
            <person name="Kamoun S."/>
            <person name="Kyung K."/>
            <person name="Meijer H."/>
            <person name="Minx P."/>
            <person name="Morris P."/>
            <person name="Nelson J."/>
            <person name="Phuntumart V."/>
            <person name="Qutob D."/>
            <person name="Rehmany A."/>
            <person name="Rougon-Cardoso A."/>
            <person name="Ryden P."/>
            <person name="Torto-Alalibo T."/>
            <person name="Studholme D."/>
            <person name="Wang Y."/>
            <person name="Win J."/>
            <person name="Wood J."/>
            <person name="Clifton S.W."/>
            <person name="Rogers J."/>
            <person name="Van den Ackerveken G."/>
            <person name="Jones J.D."/>
            <person name="McDowell J.M."/>
            <person name="Beynon J."/>
            <person name="Tyler B.M."/>
        </authorList>
    </citation>
    <scope>NUCLEOTIDE SEQUENCE [LARGE SCALE GENOMIC DNA]</scope>
    <source>
        <strain evidence="3">Emoy2</strain>
    </source>
</reference>
<dbReference type="EMBL" id="JH598388">
    <property type="status" value="NOT_ANNOTATED_CDS"/>
    <property type="molecule type" value="Genomic_DNA"/>
</dbReference>
<dbReference type="Pfam" id="PF26138">
    <property type="entry name" value="DUF8040"/>
    <property type="match status" value="1"/>
</dbReference>
<dbReference type="VEuPathDB" id="FungiDB:HpaG801492"/>
<accession>M4B5E2</accession>
<evidence type="ECO:0000313" key="3">
    <source>
        <dbReference type="Proteomes" id="UP000011713"/>
    </source>
</evidence>
<dbReference type="STRING" id="559515.M4B5E2"/>
<evidence type="ECO:0000259" key="1">
    <source>
        <dbReference type="Pfam" id="PF26138"/>
    </source>
</evidence>
<evidence type="ECO:0000313" key="2">
    <source>
        <dbReference type="EnsemblProtists" id="HpaP801492"/>
    </source>
</evidence>
<name>M4B5E2_HYAAE</name>
<protein>
    <recommendedName>
        <fullName evidence="1">DUF8040 domain-containing protein</fullName>
    </recommendedName>
</protein>
<dbReference type="EnsemblProtists" id="HpaT801492">
    <property type="protein sequence ID" value="HpaP801492"/>
    <property type="gene ID" value="HpaG801492"/>
</dbReference>
<dbReference type="Proteomes" id="UP000011713">
    <property type="component" value="Unassembled WGS sequence"/>
</dbReference>
<dbReference type="HOGENOM" id="CLU_2054218_0_0_1"/>
<proteinExistence type="predicted"/>
<reference evidence="2" key="2">
    <citation type="submission" date="2015-06" db="UniProtKB">
        <authorList>
            <consortium name="EnsemblProtists"/>
        </authorList>
    </citation>
    <scope>IDENTIFICATION</scope>
    <source>
        <strain evidence="2">Emoy2</strain>
    </source>
</reference>
<dbReference type="InterPro" id="IPR058353">
    <property type="entry name" value="DUF8040"/>
</dbReference>